<name>A0A1H4E318_9RHOB</name>
<feature type="coiled-coil region" evidence="1">
    <location>
        <begin position="1"/>
        <end position="31"/>
    </location>
</feature>
<sequence>MTEAEDLHARLEALENRLAEQRSHVNDLDEDRRRGLGALLEALSEQMDRHDGAQGGSS</sequence>
<organism evidence="2 3">
    <name type="scientific">Rubrimonas cliftonensis</name>
    <dbReference type="NCBI Taxonomy" id="89524"/>
    <lineage>
        <taxon>Bacteria</taxon>
        <taxon>Pseudomonadati</taxon>
        <taxon>Pseudomonadota</taxon>
        <taxon>Alphaproteobacteria</taxon>
        <taxon>Rhodobacterales</taxon>
        <taxon>Paracoccaceae</taxon>
        <taxon>Rubrimonas</taxon>
    </lineage>
</organism>
<dbReference type="Proteomes" id="UP000198703">
    <property type="component" value="Unassembled WGS sequence"/>
</dbReference>
<dbReference type="EMBL" id="FNQM01000012">
    <property type="protein sequence ID" value="SEA79415.1"/>
    <property type="molecule type" value="Genomic_DNA"/>
</dbReference>
<gene>
    <name evidence="2" type="ORF">SAMN05444370_11220</name>
</gene>
<keyword evidence="3" id="KW-1185">Reference proteome</keyword>
<reference evidence="2 3" key="1">
    <citation type="submission" date="2016-10" db="EMBL/GenBank/DDBJ databases">
        <authorList>
            <person name="de Groot N.N."/>
        </authorList>
    </citation>
    <scope>NUCLEOTIDE SEQUENCE [LARGE SCALE GENOMIC DNA]</scope>
    <source>
        <strain evidence="2 3">DSM 15345</strain>
    </source>
</reference>
<dbReference type="AlphaFoldDB" id="A0A1H4E318"/>
<protein>
    <submittedName>
        <fullName evidence="2">Uncharacterized protein</fullName>
    </submittedName>
</protein>
<dbReference type="RefSeq" id="WP_175478951.1">
    <property type="nucleotide sequence ID" value="NZ_FNQM01000012.1"/>
</dbReference>
<keyword evidence="1" id="KW-0175">Coiled coil</keyword>
<evidence type="ECO:0000313" key="3">
    <source>
        <dbReference type="Proteomes" id="UP000198703"/>
    </source>
</evidence>
<evidence type="ECO:0000256" key="1">
    <source>
        <dbReference type="SAM" id="Coils"/>
    </source>
</evidence>
<proteinExistence type="predicted"/>
<evidence type="ECO:0000313" key="2">
    <source>
        <dbReference type="EMBL" id="SEA79415.1"/>
    </source>
</evidence>
<accession>A0A1H4E318</accession>